<reference evidence="1 2" key="1">
    <citation type="submission" date="2020-07" db="EMBL/GenBank/DDBJ databases">
        <title>Sequencing the genomes of 1000 actinobacteria strains.</title>
        <authorList>
            <person name="Klenk H.-P."/>
        </authorList>
    </citation>
    <scope>NUCLEOTIDE SEQUENCE [LARGE SCALE GENOMIC DNA]</scope>
    <source>
        <strain evidence="1 2">DSM 23871</strain>
    </source>
</reference>
<keyword evidence="2" id="KW-1185">Reference proteome</keyword>
<dbReference type="RefSeq" id="WP_179453859.1">
    <property type="nucleotide sequence ID" value="NZ_BAAAPX010000001.1"/>
</dbReference>
<dbReference type="Proteomes" id="UP000589620">
    <property type="component" value="Unassembled WGS sequence"/>
</dbReference>
<accession>A0A852SVE4</accession>
<dbReference type="EMBL" id="JACCBJ010000001">
    <property type="protein sequence ID" value="NYD72594.1"/>
    <property type="molecule type" value="Genomic_DNA"/>
</dbReference>
<keyword evidence="1" id="KW-0540">Nuclease</keyword>
<evidence type="ECO:0000313" key="1">
    <source>
        <dbReference type="EMBL" id="NYD72594.1"/>
    </source>
</evidence>
<organism evidence="1 2">
    <name type="scientific">Leifsonia soli</name>
    <dbReference type="NCBI Taxonomy" id="582665"/>
    <lineage>
        <taxon>Bacteria</taxon>
        <taxon>Bacillati</taxon>
        <taxon>Actinomycetota</taxon>
        <taxon>Actinomycetes</taxon>
        <taxon>Micrococcales</taxon>
        <taxon>Microbacteriaceae</taxon>
        <taxon>Leifsonia</taxon>
    </lineage>
</organism>
<keyword evidence="1" id="KW-0255">Endonuclease</keyword>
<dbReference type="AlphaFoldDB" id="A0A852SVE4"/>
<dbReference type="GO" id="GO:0004519">
    <property type="term" value="F:endonuclease activity"/>
    <property type="evidence" value="ECO:0007669"/>
    <property type="project" value="UniProtKB-KW"/>
</dbReference>
<name>A0A852SVE4_9MICO</name>
<sequence>MEWMTELVRLGGAASIGQLRAAGVRERALSAAVRDGRLVRPRSGRYALPGVGDPTLTALRAGGRLSCVSAARTYGLWGGHDERTHLLVPSHAGRAGAADGRTVRHWGRAERHGEVWRVSLADCLRSSVRCADDETAAAVLDTAISSGQATRNGLRRMFADEPKRSRRLIELARPGSDSGVESLVRQRLTARGHIVEQQLAVAGVGRVDARVDGVLYLEIDGFEFHADRASFERDRRRDIAMALRGLPRVRLSARQVLRSPDAMVATIEELLGSLEREGFRRASAA</sequence>
<evidence type="ECO:0000313" key="2">
    <source>
        <dbReference type="Proteomes" id="UP000589620"/>
    </source>
</evidence>
<keyword evidence="1" id="KW-0378">Hydrolase</keyword>
<comment type="caution">
    <text evidence="1">The sequence shown here is derived from an EMBL/GenBank/DDBJ whole genome shotgun (WGS) entry which is preliminary data.</text>
</comment>
<protein>
    <submittedName>
        <fullName evidence="1">Very-short-patch-repair endonuclease</fullName>
    </submittedName>
</protein>
<gene>
    <name evidence="1" type="ORF">BJ963_000113</name>
</gene>
<proteinExistence type="predicted"/>